<dbReference type="Pfam" id="PF02212">
    <property type="entry name" value="GED"/>
    <property type="match status" value="1"/>
</dbReference>
<dbReference type="GO" id="GO:0016020">
    <property type="term" value="C:membrane"/>
    <property type="evidence" value="ECO:0007669"/>
    <property type="project" value="TreeGrafter"/>
</dbReference>
<protein>
    <recommendedName>
        <fullName evidence="8">GED domain-containing protein</fullName>
    </recommendedName>
</protein>
<dbReference type="PANTHER" id="PTHR11566">
    <property type="entry name" value="DYNAMIN"/>
    <property type="match status" value="1"/>
</dbReference>
<evidence type="ECO:0000256" key="1">
    <source>
        <dbReference type="ARBA" id="ARBA00022741"/>
    </source>
</evidence>
<dbReference type="SMART" id="SM00053">
    <property type="entry name" value="DYNc"/>
    <property type="match status" value="1"/>
</dbReference>
<keyword evidence="1" id="KW-0547">Nucleotide-binding</keyword>
<dbReference type="Gene3D" id="1.20.120.1240">
    <property type="entry name" value="Dynamin, middle domain"/>
    <property type="match status" value="2"/>
</dbReference>
<dbReference type="SUPFAM" id="SSF52540">
    <property type="entry name" value="P-loop containing nucleoside triphosphate hydrolases"/>
    <property type="match status" value="1"/>
</dbReference>
<dbReference type="PROSITE" id="PS51388">
    <property type="entry name" value="GED"/>
    <property type="match status" value="1"/>
</dbReference>
<dbReference type="InterPro" id="IPR020850">
    <property type="entry name" value="GED_dom"/>
</dbReference>
<dbReference type="Pfam" id="PF01031">
    <property type="entry name" value="Dynamin_M"/>
    <property type="match status" value="1"/>
</dbReference>
<gene>
    <name evidence="6" type="ORF">A4U43_C09F9590</name>
</gene>
<feature type="compositionally biased region" description="Polar residues" evidence="3">
    <location>
        <begin position="619"/>
        <end position="636"/>
    </location>
</feature>
<evidence type="ECO:0000259" key="5">
    <source>
        <dbReference type="PROSITE" id="PS51718"/>
    </source>
</evidence>
<reference evidence="7" key="1">
    <citation type="journal article" date="2017" name="Nat. Commun.">
        <title>The asparagus genome sheds light on the origin and evolution of a young Y chromosome.</title>
        <authorList>
            <person name="Harkess A."/>
            <person name="Zhou J."/>
            <person name="Xu C."/>
            <person name="Bowers J.E."/>
            <person name="Van der Hulst R."/>
            <person name="Ayyampalayam S."/>
            <person name="Mercati F."/>
            <person name="Riccardi P."/>
            <person name="McKain M.R."/>
            <person name="Kakrana A."/>
            <person name="Tang H."/>
            <person name="Ray J."/>
            <person name="Groenendijk J."/>
            <person name="Arikit S."/>
            <person name="Mathioni S.M."/>
            <person name="Nakano M."/>
            <person name="Shan H."/>
            <person name="Telgmann-Rauber A."/>
            <person name="Kanno A."/>
            <person name="Yue Z."/>
            <person name="Chen H."/>
            <person name="Li W."/>
            <person name="Chen Y."/>
            <person name="Xu X."/>
            <person name="Zhang Y."/>
            <person name="Luo S."/>
            <person name="Chen H."/>
            <person name="Gao J."/>
            <person name="Mao Z."/>
            <person name="Pires J.C."/>
            <person name="Luo M."/>
            <person name="Kudrna D."/>
            <person name="Wing R.A."/>
            <person name="Meyers B.C."/>
            <person name="Yi K."/>
            <person name="Kong H."/>
            <person name="Lavrijsen P."/>
            <person name="Sunseri F."/>
            <person name="Falavigna A."/>
            <person name="Ye Y."/>
            <person name="Leebens-Mack J.H."/>
            <person name="Chen G."/>
        </authorList>
    </citation>
    <scope>NUCLEOTIDE SEQUENCE [LARGE SCALE GENOMIC DNA]</scope>
    <source>
        <strain evidence="7">cv. DH0086</strain>
    </source>
</reference>
<evidence type="ECO:0000256" key="2">
    <source>
        <dbReference type="ARBA" id="ARBA00023134"/>
    </source>
</evidence>
<dbReference type="InterPro" id="IPR045063">
    <property type="entry name" value="Dynamin_N"/>
</dbReference>
<evidence type="ECO:0000259" key="4">
    <source>
        <dbReference type="PROSITE" id="PS51388"/>
    </source>
</evidence>
<feature type="domain" description="GED" evidence="4">
    <location>
        <begin position="477"/>
        <end position="568"/>
    </location>
</feature>
<dbReference type="EMBL" id="CM007389">
    <property type="protein sequence ID" value="ONK58207.1"/>
    <property type="molecule type" value="Genomic_DNA"/>
</dbReference>
<evidence type="ECO:0000313" key="6">
    <source>
        <dbReference type="EMBL" id="ONK58207.1"/>
    </source>
</evidence>
<dbReference type="InterPro" id="IPR003130">
    <property type="entry name" value="GED"/>
</dbReference>
<dbReference type="Proteomes" id="UP000243459">
    <property type="component" value="Chromosome 9"/>
</dbReference>
<dbReference type="InterPro" id="IPR000375">
    <property type="entry name" value="Dynamin_stalk"/>
</dbReference>
<dbReference type="CDD" id="cd08771">
    <property type="entry name" value="DLP_1"/>
    <property type="match status" value="1"/>
</dbReference>
<dbReference type="GO" id="GO:0008017">
    <property type="term" value="F:microtubule binding"/>
    <property type="evidence" value="ECO:0007669"/>
    <property type="project" value="TreeGrafter"/>
</dbReference>
<dbReference type="GO" id="GO:0005874">
    <property type="term" value="C:microtubule"/>
    <property type="evidence" value="ECO:0007669"/>
    <property type="project" value="TreeGrafter"/>
</dbReference>
<dbReference type="Gramene" id="ONK58207">
    <property type="protein sequence ID" value="ONK58207"/>
    <property type="gene ID" value="A4U43_C09F9590"/>
</dbReference>
<feature type="compositionally biased region" description="Polar residues" evidence="3">
    <location>
        <begin position="433"/>
        <end position="442"/>
    </location>
</feature>
<dbReference type="FunFam" id="1.20.120.1240:FF:000018">
    <property type="entry name" value="Dynamin-related protein 3A"/>
    <property type="match status" value="1"/>
</dbReference>
<dbReference type="AlphaFoldDB" id="A0A5P1E9S1"/>
<feature type="region of interest" description="Disordered" evidence="3">
    <location>
        <begin position="604"/>
        <end position="649"/>
    </location>
</feature>
<organism evidence="6 7">
    <name type="scientific">Asparagus officinalis</name>
    <name type="common">Garden asparagus</name>
    <dbReference type="NCBI Taxonomy" id="4686"/>
    <lineage>
        <taxon>Eukaryota</taxon>
        <taxon>Viridiplantae</taxon>
        <taxon>Streptophyta</taxon>
        <taxon>Embryophyta</taxon>
        <taxon>Tracheophyta</taxon>
        <taxon>Spermatophyta</taxon>
        <taxon>Magnoliopsida</taxon>
        <taxon>Liliopsida</taxon>
        <taxon>Asparagales</taxon>
        <taxon>Asparagaceae</taxon>
        <taxon>Asparagoideae</taxon>
        <taxon>Asparagus</taxon>
    </lineage>
</organism>
<accession>A0A5P1E9S1</accession>
<feature type="compositionally biased region" description="Basic and acidic residues" evidence="3">
    <location>
        <begin position="360"/>
        <end position="377"/>
    </location>
</feature>
<feature type="domain" description="Dynamin-type G" evidence="5">
    <location>
        <begin position="1"/>
        <end position="136"/>
    </location>
</feature>
<dbReference type="InterPro" id="IPR001401">
    <property type="entry name" value="Dynamin_GTPase"/>
</dbReference>
<dbReference type="PRINTS" id="PR00195">
    <property type="entry name" value="DYNAMIN"/>
</dbReference>
<feature type="region of interest" description="Disordered" evidence="3">
    <location>
        <begin position="355"/>
        <end position="455"/>
    </location>
</feature>
<dbReference type="InterPro" id="IPR030381">
    <property type="entry name" value="G_DYNAMIN_dom"/>
</dbReference>
<keyword evidence="7" id="KW-1185">Reference proteome</keyword>
<dbReference type="GO" id="GO:0005525">
    <property type="term" value="F:GTP binding"/>
    <property type="evidence" value="ECO:0007669"/>
    <property type="project" value="InterPro"/>
</dbReference>
<dbReference type="GO" id="GO:0003924">
    <property type="term" value="F:GTPase activity"/>
    <property type="evidence" value="ECO:0007669"/>
    <property type="project" value="InterPro"/>
</dbReference>
<evidence type="ECO:0000313" key="7">
    <source>
        <dbReference type="Proteomes" id="UP000243459"/>
    </source>
</evidence>
<dbReference type="PANTHER" id="PTHR11566:SF21">
    <property type="entry name" value="DYNAMIN RELATED PROTEIN 1, ISOFORM A"/>
    <property type="match status" value="1"/>
</dbReference>
<dbReference type="OMA" id="IQRRKEC"/>
<feature type="compositionally biased region" description="Low complexity" evidence="3">
    <location>
        <begin position="407"/>
        <end position="425"/>
    </location>
</feature>
<evidence type="ECO:0008006" key="8">
    <source>
        <dbReference type="Google" id="ProtNLM"/>
    </source>
</evidence>
<dbReference type="InterPro" id="IPR022812">
    <property type="entry name" value="Dynamin"/>
</dbReference>
<dbReference type="GO" id="GO:0005737">
    <property type="term" value="C:cytoplasm"/>
    <property type="evidence" value="ECO:0007669"/>
    <property type="project" value="TreeGrafter"/>
</dbReference>
<name>A0A5P1E9S1_ASPOF</name>
<dbReference type="InterPro" id="IPR027417">
    <property type="entry name" value="P-loop_NTPase"/>
</dbReference>
<dbReference type="Pfam" id="PF00350">
    <property type="entry name" value="Dynamin_N"/>
    <property type="match status" value="1"/>
</dbReference>
<evidence type="ECO:0000256" key="3">
    <source>
        <dbReference type="SAM" id="MobiDB-lite"/>
    </source>
</evidence>
<proteinExistence type="predicted"/>
<keyword evidence="2" id="KW-0342">GTP-binding</keyword>
<dbReference type="PROSITE" id="PS51718">
    <property type="entry name" value="G_DYNAMIN_2"/>
    <property type="match status" value="1"/>
</dbReference>
<dbReference type="SMART" id="SM00302">
    <property type="entry name" value="GED"/>
    <property type="match status" value="1"/>
</dbReference>
<dbReference type="Gene3D" id="3.40.50.300">
    <property type="entry name" value="P-loop containing nucleotide triphosphate hydrolases"/>
    <property type="match status" value="1"/>
</dbReference>
<dbReference type="FunFam" id="1.20.120.1240:FF:000013">
    <property type="entry name" value="Dynamin-related protein 3A"/>
    <property type="match status" value="1"/>
</dbReference>
<sequence>MILSYIKHETCIILAVSPANADLANSDALQMARIADPDGSRTIGVITKLDIMDKGTDARNFLLGNVIPLRLGYVGVVNRSQEDINKNLSIKDALAREEMFFRNQPVYHGLSQCCGVPQLAKKLNQILVQHIKAVLPALKSRINSQLVAVAKADAAYGDVAESKAGQGVKLLNILTKYCEAFTSMVEGKNEEMSTTELSGGARIHYIFQSIFVKSLEEVDPCEDVTDEDIRMSIQNATGPKGALFVPEVPFEVLVRRQIGRLLDPSLQCVKFIYDELIKMSHRCLINDLQRFPILRKCMDEVIGKFLRDSLLPAETMITHIIAMEMDYINTSHPNFIGGSKAVELAQQQVKSARLSAAMHKAKDAADSDKLQSSERTVKSRAILGRTGANGIIPDQGVRSPSELERPGSSGSASSSSWVSSIFGGSENRAPVRENSSNKSYTPPVNHIDRSPSMIQLREPPVVLKPSDIQTEQEATEITITKLLLKSYYDIVRKNIEDSVPKAIMHFLVNHTKRELHNVFIRKLYRENLFEDMLREPDDIMAKRKRIRETLQVLQQANKTLDELPLDAETAEKGYSLDTDSTGLPRIHGLPSSFYGANSDFSPSYMASPTNPRHRRSAHSGEQPSPMHSSADSNGSGYHSGLGSYPIIDP</sequence>